<proteinExistence type="predicted"/>
<dbReference type="KEGG" id="otd:J1M35_19065"/>
<dbReference type="Proteomes" id="UP000663903">
    <property type="component" value="Chromosome"/>
</dbReference>
<feature type="transmembrane region" description="Helical" evidence="1">
    <location>
        <begin position="41"/>
        <end position="65"/>
    </location>
</feature>
<keyword evidence="1" id="KW-0472">Membrane</keyword>
<protein>
    <submittedName>
        <fullName evidence="2">Uncharacterized protein</fullName>
    </submittedName>
</protein>
<organism evidence="2 3">
    <name type="scientific">Ottowia testudinis</name>
    <dbReference type="NCBI Taxonomy" id="2816950"/>
    <lineage>
        <taxon>Bacteria</taxon>
        <taxon>Pseudomonadati</taxon>
        <taxon>Pseudomonadota</taxon>
        <taxon>Betaproteobacteria</taxon>
        <taxon>Burkholderiales</taxon>
        <taxon>Comamonadaceae</taxon>
        <taxon>Ottowia</taxon>
    </lineage>
</organism>
<feature type="transmembrane region" description="Helical" evidence="1">
    <location>
        <begin position="86"/>
        <end position="104"/>
    </location>
</feature>
<gene>
    <name evidence="2" type="ORF">J1M35_19065</name>
</gene>
<dbReference type="RefSeq" id="WP_208008850.1">
    <property type="nucleotide sequence ID" value="NZ_CP071796.1"/>
</dbReference>
<dbReference type="AlphaFoldDB" id="A0A975CER6"/>
<feature type="transmembrane region" description="Helical" evidence="1">
    <location>
        <begin position="110"/>
        <end position="130"/>
    </location>
</feature>
<evidence type="ECO:0000256" key="1">
    <source>
        <dbReference type="SAM" id="Phobius"/>
    </source>
</evidence>
<keyword evidence="1" id="KW-0812">Transmembrane</keyword>
<dbReference type="EMBL" id="CP071796">
    <property type="protein sequence ID" value="QTD45098.1"/>
    <property type="molecule type" value="Genomic_DNA"/>
</dbReference>
<accession>A0A975CER6</accession>
<evidence type="ECO:0000313" key="2">
    <source>
        <dbReference type="EMBL" id="QTD45098.1"/>
    </source>
</evidence>
<evidence type="ECO:0000313" key="3">
    <source>
        <dbReference type="Proteomes" id="UP000663903"/>
    </source>
</evidence>
<reference evidence="2" key="1">
    <citation type="submission" date="2021-03" db="EMBL/GenBank/DDBJ databases">
        <title>Ottowia sp. 27C isolated from the cloaca of a Giant Asian pond turtle (Heosemys grandis).</title>
        <authorList>
            <person name="Spergser J."/>
            <person name="Busse H.-J."/>
        </authorList>
    </citation>
    <scope>NUCLEOTIDE SEQUENCE</scope>
    <source>
        <strain evidence="2">27C</strain>
    </source>
</reference>
<keyword evidence="1" id="KW-1133">Transmembrane helix</keyword>
<sequence length="145" mass="15198">MKSKLHGIAGAVALLCITTFWLATAVSELFMDLPSTVFVKNAVLTGMWLLIPAMVATGASGFSLAKGRGGGLVSVKGQRMRIVTTNGLLVLLPSAFVLASWANAGRFDGAFYALQGVELLAGGVNFSLLLQNMRDGLKLTGRLTP</sequence>
<keyword evidence="3" id="KW-1185">Reference proteome</keyword>
<name>A0A975CER6_9BURK</name>